<keyword evidence="1" id="KW-0812">Transmembrane</keyword>
<protein>
    <recommendedName>
        <fullName evidence="4">PspC domain-containing protein</fullName>
    </recommendedName>
</protein>
<dbReference type="RefSeq" id="WP_131416145.1">
    <property type="nucleotide sequence ID" value="NZ_SJXE01000006.1"/>
</dbReference>
<organism evidence="2 3">
    <name type="scientific">Corallincola luteus</name>
    <dbReference type="NCBI Taxonomy" id="1775177"/>
    <lineage>
        <taxon>Bacteria</taxon>
        <taxon>Pseudomonadati</taxon>
        <taxon>Pseudomonadota</taxon>
        <taxon>Gammaproteobacteria</taxon>
        <taxon>Alteromonadales</taxon>
        <taxon>Psychromonadaceae</taxon>
        <taxon>Corallincola</taxon>
    </lineage>
</organism>
<accession>A0ABY2AJ48</accession>
<reference evidence="2 3" key="1">
    <citation type="submission" date="2019-02" db="EMBL/GenBank/DDBJ databases">
        <title>Corallincola luteus sp. nov., a marine bacterium isolated from surface sediment of Bohai Sea in China.</title>
        <authorList>
            <person name="Ren Q."/>
        </authorList>
    </citation>
    <scope>NUCLEOTIDE SEQUENCE [LARGE SCALE GENOMIC DNA]</scope>
    <source>
        <strain evidence="2 3">DASS28</strain>
    </source>
</reference>
<evidence type="ECO:0000256" key="1">
    <source>
        <dbReference type="SAM" id="Phobius"/>
    </source>
</evidence>
<proteinExistence type="predicted"/>
<feature type="transmembrane region" description="Helical" evidence="1">
    <location>
        <begin position="40"/>
        <end position="60"/>
    </location>
</feature>
<evidence type="ECO:0000313" key="2">
    <source>
        <dbReference type="EMBL" id="TCI02736.1"/>
    </source>
</evidence>
<sequence>MYEKKPKGPRDIQHISLLLASGSLEEYAAAQYLAGSKRRIIAMFAILVVCFGLPFFLWLLRNYF</sequence>
<evidence type="ECO:0000313" key="3">
    <source>
        <dbReference type="Proteomes" id="UP000292554"/>
    </source>
</evidence>
<keyword evidence="3" id="KW-1185">Reference proteome</keyword>
<comment type="caution">
    <text evidence="2">The sequence shown here is derived from an EMBL/GenBank/DDBJ whole genome shotgun (WGS) entry which is preliminary data.</text>
</comment>
<keyword evidence="1" id="KW-1133">Transmembrane helix</keyword>
<gene>
    <name evidence="2" type="ORF">EZV61_13140</name>
</gene>
<evidence type="ECO:0008006" key="4">
    <source>
        <dbReference type="Google" id="ProtNLM"/>
    </source>
</evidence>
<dbReference type="Proteomes" id="UP000292554">
    <property type="component" value="Unassembled WGS sequence"/>
</dbReference>
<name>A0ABY2AJ48_9GAMM</name>
<dbReference type="EMBL" id="SJXE01000006">
    <property type="protein sequence ID" value="TCI02736.1"/>
    <property type="molecule type" value="Genomic_DNA"/>
</dbReference>
<keyword evidence="1" id="KW-0472">Membrane</keyword>